<dbReference type="KEGG" id="tsy:THSYN_30540"/>
<evidence type="ECO:0000313" key="6">
    <source>
        <dbReference type="Proteomes" id="UP000232638"/>
    </source>
</evidence>
<dbReference type="OrthoDB" id="9760034at2"/>
<dbReference type="Pfam" id="PF00270">
    <property type="entry name" value="DEAD"/>
    <property type="match status" value="1"/>
</dbReference>
<gene>
    <name evidence="5" type="ORF">THSYN_30540</name>
</gene>
<keyword evidence="5" id="KW-0614">Plasmid</keyword>
<dbReference type="EMBL" id="CP020371">
    <property type="protein sequence ID" value="AUB85246.1"/>
    <property type="molecule type" value="Genomic_DNA"/>
</dbReference>
<dbReference type="RefSeq" id="WP_100922882.1">
    <property type="nucleotide sequence ID" value="NZ_CP020371.1"/>
</dbReference>
<dbReference type="PANTHER" id="PTHR47962">
    <property type="entry name" value="ATP-DEPENDENT HELICASE LHR-RELATED-RELATED"/>
    <property type="match status" value="1"/>
</dbReference>
<dbReference type="InterPro" id="IPR014001">
    <property type="entry name" value="Helicase_ATP-bd"/>
</dbReference>
<keyword evidence="5" id="KW-0378">Hydrolase</keyword>
<dbReference type="Pfam" id="PF00271">
    <property type="entry name" value="Helicase_C"/>
    <property type="match status" value="1"/>
</dbReference>
<dbReference type="Gene3D" id="3.40.50.300">
    <property type="entry name" value="P-loop containing nucleotide triphosphate hydrolases"/>
    <property type="match status" value="2"/>
</dbReference>
<dbReference type="SUPFAM" id="SSF52540">
    <property type="entry name" value="P-loop containing nucleoside triphosphate hydrolases"/>
    <property type="match status" value="1"/>
</dbReference>
<dbReference type="PROSITE" id="PS51194">
    <property type="entry name" value="HELICASE_CTER"/>
    <property type="match status" value="1"/>
</dbReference>
<dbReference type="InterPro" id="IPR001650">
    <property type="entry name" value="Helicase_C-like"/>
</dbReference>
<keyword evidence="1" id="KW-0547">Nucleotide-binding</keyword>
<evidence type="ECO:0000313" key="5">
    <source>
        <dbReference type="EMBL" id="AUB85246.1"/>
    </source>
</evidence>
<dbReference type="SMART" id="SM00490">
    <property type="entry name" value="HELICc"/>
    <property type="match status" value="1"/>
</dbReference>
<dbReference type="PROSITE" id="PS51192">
    <property type="entry name" value="HELICASE_ATP_BIND_1"/>
    <property type="match status" value="1"/>
</dbReference>
<evidence type="ECO:0000259" key="4">
    <source>
        <dbReference type="PROSITE" id="PS51194"/>
    </source>
</evidence>
<dbReference type="GO" id="GO:0004386">
    <property type="term" value="F:helicase activity"/>
    <property type="evidence" value="ECO:0007669"/>
    <property type="project" value="UniProtKB-KW"/>
</dbReference>
<dbReference type="SMART" id="SM00487">
    <property type="entry name" value="DEXDc"/>
    <property type="match status" value="1"/>
</dbReference>
<evidence type="ECO:0000259" key="3">
    <source>
        <dbReference type="PROSITE" id="PS51192"/>
    </source>
</evidence>
<accession>A0A2K8UI30</accession>
<dbReference type="Proteomes" id="UP000232638">
    <property type="component" value="Plasmid pTs417"/>
</dbReference>
<dbReference type="GO" id="GO:0003677">
    <property type="term" value="F:DNA binding"/>
    <property type="evidence" value="ECO:0007669"/>
    <property type="project" value="TreeGrafter"/>
</dbReference>
<keyword evidence="6" id="KW-1185">Reference proteome</keyword>
<keyword evidence="5" id="KW-0347">Helicase</keyword>
<feature type="domain" description="Helicase ATP-binding" evidence="3">
    <location>
        <begin position="34"/>
        <end position="213"/>
    </location>
</feature>
<geneLocation type="plasmid" evidence="6">
    <name>pts417</name>
</geneLocation>
<dbReference type="InterPro" id="IPR011545">
    <property type="entry name" value="DEAD/DEAH_box_helicase_dom"/>
</dbReference>
<reference evidence="5 6" key="1">
    <citation type="submission" date="2017-03" db="EMBL/GenBank/DDBJ databases">
        <title>Complete genome sequence of Candidatus 'Thiodictyon syntrophicum' sp. nov. strain Cad16T, a photolithoautotroph purple sulfur bacterium isolated from an alpine meromictic lake.</title>
        <authorList>
            <person name="Luedin S.M."/>
            <person name="Pothier J.F."/>
            <person name="Danza F."/>
            <person name="Storelli N."/>
            <person name="Wittwer M."/>
            <person name="Tonolla M."/>
        </authorList>
    </citation>
    <scope>NUCLEOTIDE SEQUENCE [LARGE SCALE GENOMIC DNA]</scope>
    <source>
        <strain evidence="5 6">Cad16T</strain>
        <plasmid evidence="6">Plasmid pts417</plasmid>
    </source>
</reference>
<evidence type="ECO:0000256" key="1">
    <source>
        <dbReference type="ARBA" id="ARBA00022741"/>
    </source>
</evidence>
<sequence length="699" mass="74771">MSAGAFERLHPAVQYHIVNSLGWQQLRPQQLAAIAPILAGHHCLVLAPTAGGKTEAALLPVLSRMLTQDWGGLSVLYICPLKALLNDLEHRLSRYAALVGRRVQVWHGDISHSAKTRSLREAPDILLTTPESLEGMLISLRVDRPAWFGALRVAIIDELHAFAGDDRGWHLRSLLGRLGTFAAGPIQRLGLSATIGNPRELLGWLTAGCVGAAAGVVVGEPAPAGEAEVTIDFVGNLANAATVISRLHRGAKRLVFCDSRARVEELSSALRDLGVRTFVSHASLSLTERHHAEQAFGQDSDCVIVATSTLELGIDVGDLDYVIQIDAPAAVSSFLQRMGRTGRRPGSPRNCLFLTTTDEALLIAGALVSLWQAGFVEPVEPPPEPWHLVAQQAMALVLQGAGRLAAAACREQLAALFPELAPAGIEAVTEFMLASDILAEQDGLLGFGRRGERLYGRRHFLDLLSSFATPTQVAVRHGTVALGSVDPLSLQSGSGAPCILLLGGRSWRVAGVDWPQRVVWVEPSGEQGKARWMASSRALGFALCQGVQRILCAGGAGLPLSRRAQARFQDLLADLPQLNPERTSIQHLGDGVWRWWTFAGGRANATLAALLGPGFSSLRSNDFYLEGRGAFDGSQVRGLMCEADAMHLTRQMARTAPLAVKFVDALPPFAMLAMTAARVLDMSTARAVVEQGGDPTPGL</sequence>
<organism evidence="5 6">
    <name type="scientific">Candidatus Thiodictyon syntrophicum</name>
    <dbReference type="NCBI Taxonomy" id="1166950"/>
    <lineage>
        <taxon>Bacteria</taxon>
        <taxon>Pseudomonadati</taxon>
        <taxon>Pseudomonadota</taxon>
        <taxon>Gammaproteobacteria</taxon>
        <taxon>Chromatiales</taxon>
        <taxon>Chromatiaceae</taxon>
        <taxon>Thiodictyon</taxon>
    </lineage>
</organism>
<dbReference type="PANTHER" id="PTHR47962:SF5">
    <property type="entry name" value="ATP-DEPENDENT HELICASE LHR-RELATED"/>
    <property type="match status" value="1"/>
</dbReference>
<feature type="domain" description="Helicase C-terminal" evidence="4">
    <location>
        <begin position="236"/>
        <end position="387"/>
    </location>
</feature>
<dbReference type="GO" id="GO:0016887">
    <property type="term" value="F:ATP hydrolysis activity"/>
    <property type="evidence" value="ECO:0007669"/>
    <property type="project" value="TreeGrafter"/>
</dbReference>
<dbReference type="InterPro" id="IPR027417">
    <property type="entry name" value="P-loop_NTPase"/>
</dbReference>
<dbReference type="GO" id="GO:0005524">
    <property type="term" value="F:ATP binding"/>
    <property type="evidence" value="ECO:0007669"/>
    <property type="project" value="UniProtKB-KW"/>
</dbReference>
<dbReference type="AlphaFoldDB" id="A0A2K8UI30"/>
<keyword evidence="2" id="KW-0067">ATP-binding</keyword>
<proteinExistence type="predicted"/>
<evidence type="ECO:0000256" key="2">
    <source>
        <dbReference type="ARBA" id="ARBA00022840"/>
    </source>
</evidence>
<dbReference type="InterPro" id="IPR052511">
    <property type="entry name" value="ATP-dep_Helicase"/>
</dbReference>
<protein>
    <submittedName>
        <fullName evidence="5">ATP-dependent helicase</fullName>
    </submittedName>
</protein>
<name>A0A2K8UI30_9GAMM</name>